<dbReference type="EMBL" id="JANFYT010000001">
    <property type="protein sequence ID" value="MCQ4812966.1"/>
    <property type="molecule type" value="Genomic_DNA"/>
</dbReference>
<dbReference type="Gene3D" id="3.40.50.2000">
    <property type="entry name" value="Glycogen Phosphorylase B"/>
    <property type="match status" value="2"/>
</dbReference>
<dbReference type="CDD" id="cd03794">
    <property type="entry name" value="GT4_WbuB-like"/>
    <property type="match status" value="1"/>
</dbReference>
<dbReference type="PANTHER" id="PTHR45947:SF3">
    <property type="entry name" value="SULFOQUINOVOSYL TRANSFERASE SQD2"/>
    <property type="match status" value="1"/>
</dbReference>
<organism evidence="2 3">
    <name type="scientific">Cloacibacillus evryensis</name>
    <dbReference type="NCBI Taxonomy" id="508460"/>
    <lineage>
        <taxon>Bacteria</taxon>
        <taxon>Thermotogati</taxon>
        <taxon>Synergistota</taxon>
        <taxon>Synergistia</taxon>
        <taxon>Synergistales</taxon>
        <taxon>Synergistaceae</taxon>
        <taxon>Cloacibacillus</taxon>
    </lineage>
</organism>
<dbReference type="AlphaFoldDB" id="A0AAW5JX73"/>
<comment type="caution">
    <text evidence="2">The sequence shown here is derived from an EMBL/GenBank/DDBJ whole genome shotgun (WGS) entry which is preliminary data.</text>
</comment>
<reference evidence="2 3" key="1">
    <citation type="submission" date="2022-06" db="EMBL/GenBank/DDBJ databases">
        <title>Isolation of gut microbiota from human fecal samples.</title>
        <authorList>
            <person name="Pamer E.G."/>
            <person name="Barat B."/>
            <person name="Waligurski E."/>
            <person name="Medina S."/>
            <person name="Paddock L."/>
            <person name="Mostad J."/>
        </authorList>
    </citation>
    <scope>NUCLEOTIDE SEQUENCE [LARGE SCALE GENOMIC DNA]</scope>
    <source>
        <strain evidence="2 3">DFI.9.90</strain>
    </source>
</reference>
<proteinExistence type="predicted"/>
<feature type="domain" description="Glycosyl transferase family 1" evidence="1">
    <location>
        <begin position="209"/>
        <end position="380"/>
    </location>
</feature>
<accession>A0AAW5JX73</accession>
<dbReference type="InterPro" id="IPR001296">
    <property type="entry name" value="Glyco_trans_1"/>
</dbReference>
<dbReference type="SUPFAM" id="SSF53756">
    <property type="entry name" value="UDP-Glycosyltransferase/glycogen phosphorylase"/>
    <property type="match status" value="1"/>
</dbReference>
<gene>
    <name evidence="2" type="ORF">NE630_00850</name>
</gene>
<dbReference type="InterPro" id="IPR050194">
    <property type="entry name" value="Glycosyltransferase_grp1"/>
</dbReference>
<dbReference type="GO" id="GO:0016757">
    <property type="term" value="F:glycosyltransferase activity"/>
    <property type="evidence" value="ECO:0007669"/>
    <property type="project" value="InterPro"/>
</dbReference>
<evidence type="ECO:0000259" key="1">
    <source>
        <dbReference type="Pfam" id="PF00534"/>
    </source>
</evidence>
<dbReference type="Pfam" id="PF00534">
    <property type="entry name" value="Glycos_transf_1"/>
    <property type="match status" value="1"/>
</dbReference>
<protein>
    <submittedName>
        <fullName evidence="2">Glycosyltransferase family 4 protein</fullName>
    </submittedName>
</protein>
<dbReference type="RefSeq" id="WP_256181165.1">
    <property type="nucleotide sequence ID" value="NZ_JANFYT010000001.1"/>
</dbReference>
<dbReference type="Proteomes" id="UP001205919">
    <property type="component" value="Unassembled WGS sequence"/>
</dbReference>
<dbReference type="PANTHER" id="PTHR45947">
    <property type="entry name" value="SULFOQUINOVOSYL TRANSFERASE SQD2"/>
    <property type="match status" value="1"/>
</dbReference>
<evidence type="ECO:0000313" key="3">
    <source>
        <dbReference type="Proteomes" id="UP001205919"/>
    </source>
</evidence>
<sequence length="408" mass="46145">MNILFLTIAYNSSRNIYSDLMNEFRDNGHDVWVVCQTERRNNRETHLREESGINILRVKTGNLTDKVSIIEKGLTMLSVEYLFKAAIKDYLSGIKFDLVIYSTPPITFCGVVNYIKKRDGAVSYLLLKDIFPQNAVDLGMIKNNSLIHKFFMMKEKKLYAVSDYIGCLSKANVKYLIANNKHLDRSKIEVNPNSIKPMELCEIDKSSVKAIRGKYGIPDDATLFVYGGNLGLPQGLDFLVDICKELRNYPQIFLLIIGNGNRYESMSNALKEIAAPNVMLRKALPKDEYDKLLSACDVGLIFLSPDFTIPNFPSRLTAYMETCLPVLAATDEVTDIKDALLEAGCGMWSKSGDLKTFMANMKGLAGSETLRRTMGRNGRRYLEEHYTVDRSYKIIVSHFEKAEAHTNV</sequence>
<name>A0AAW5JX73_9BACT</name>
<evidence type="ECO:0000313" key="2">
    <source>
        <dbReference type="EMBL" id="MCQ4812966.1"/>
    </source>
</evidence>
<keyword evidence="3" id="KW-1185">Reference proteome</keyword>